<reference evidence="2" key="1">
    <citation type="submission" date="2023-08" db="EMBL/GenBank/DDBJ databases">
        <title>Genomic characterization of the C. tuberculostearicum species complex, a ubiquitous member of the human skin microbiome.</title>
        <authorList>
            <person name="Ahmed N."/>
            <person name="Deming C."/>
            <person name="Conlan S."/>
            <person name="Segre J."/>
        </authorList>
    </citation>
    <scope>NUCLEOTIDE SEQUENCE</scope>
    <source>
        <strain evidence="2">CTNIH22</strain>
    </source>
</reference>
<dbReference type="Proteomes" id="UP001185706">
    <property type="component" value="Unassembled WGS sequence"/>
</dbReference>
<dbReference type="EMBL" id="JAVBIB010000007">
    <property type="protein sequence ID" value="MDV2419209.1"/>
    <property type="molecule type" value="Genomic_DNA"/>
</dbReference>
<keyword evidence="1" id="KW-1133">Transmembrane helix</keyword>
<feature type="transmembrane region" description="Helical" evidence="1">
    <location>
        <begin position="178"/>
        <end position="200"/>
    </location>
</feature>
<comment type="caution">
    <text evidence="2">The sequence shown here is derived from an EMBL/GenBank/DDBJ whole genome shotgun (WGS) entry which is preliminary data.</text>
</comment>
<evidence type="ECO:0000313" key="3">
    <source>
        <dbReference type="Proteomes" id="UP001185706"/>
    </source>
</evidence>
<keyword evidence="1" id="KW-0812">Transmembrane</keyword>
<proteinExistence type="predicted"/>
<dbReference type="RefSeq" id="WP_239661097.1">
    <property type="nucleotide sequence ID" value="NZ_JAVBIB010000007.1"/>
</dbReference>
<dbReference type="AlphaFoldDB" id="A0AAE4SWK7"/>
<accession>A0AAE4SWK7</accession>
<organism evidence="2 3">
    <name type="scientific">Corynebacterium tuberculostearicum</name>
    <dbReference type="NCBI Taxonomy" id="38304"/>
    <lineage>
        <taxon>Bacteria</taxon>
        <taxon>Bacillati</taxon>
        <taxon>Actinomycetota</taxon>
        <taxon>Actinomycetes</taxon>
        <taxon>Mycobacteriales</taxon>
        <taxon>Corynebacteriaceae</taxon>
        <taxon>Corynebacterium</taxon>
    </lineage>
</organism>
<evidence type="ECO:0000313" key="2">
    <source>
        <dbReference type="EMBL" id="MDV2419209.1"/>
    </source>
</evidence>
<feature type="transmembrane region" description="Helical" evidence="1">
    <location>
        <begin position="87"/>
        <end position="110"/>
    </location>
</feature>
<protein>
    <submittedName>
        <fullName evidence="2">ABC transporter permease</fullName>
    </submittedName>
</protein>
<name>A0AAE4SWK7_9CORY</name>
<feature type="transmembrane region" description="Helical" evidence="1">
    <location>
        <begin position="234"/>
        <end position="251"/>
    </location>
</feature>
<feature type="transmembrane region" description="Helical" evidence="1">
    <location>
        <begin position="150"/>
        <end position="171"/>
    </location>
</feature>
<sequence length="260" mass="27010">MEQHEEHPDLISVDSSDRAKEMVQNREAVGAVVIGKGEATVYEASGNGSPYVQMLDGMAKKLEATGAQVKTEDLAPLTEDDPQASGISMLGLPLAFGGIISAVLSAFLLRGHKWMKLFALAGIAALGAGLVVWMLHGVYGTLDGNIFQEWLGIALGILATSTITAGLAALIGTPGIGIGAVLTIFVGNPLSGLATGPWLLPAGWSTLGQLMPIGSTGFLIRSISYFDGAGATRAWSVLAAWVIIGLLLLAFDRSKPKLEA</sequence>
<evidence type="ECO:0000256" key="1">
    <source>
        <dbReference type="SAM" id="Phobius"/>
    </source>
</evidence>
<gene>
    <name evidence="2" type="ORF">RAE03_05360</name>
</gene>
<keyword evidence="1" id="KW-0472">Membrane</keyword>
<feature type="transmembrane region" description="Helical" evidence="1">
    <location>
        <begin position="117"/>
        <end position="138"/>
    </location>
</feature>